<feature type="domain" description="UspA" evidence="2">
    <location>
        <begin position="16"/>
        <end position="90"/>
    </location>
</feature>
<dbReference type="Proteomes" id="UP001060733">
    <property type="component" value="Chromosome"/>
</dbReference>
<dbReference type="InterPro" id="IPR006016">
    <property type="entry name" value="UspA"/>
</dbReference>
<name>A0ABY6EG63_9ACTN</name>
<dbReference type="Gene3D" id="3.40.50.620">
    <property type="entry name" value="HUPs"/>
    <property type="match status" value="1"/>
</dbReference>
<proteinExistence type="predicted"/>
<reference evidence="3" key="1">
    <citation type="submission" date="2022-10" db="EMBL/GenBank/DDBJ databases">
        <authorList>
            <person name="Mo P."/>
        </authorList>
    </citation>
    <scope>NUCLEOTIDE SEQUENCE</scope>
    <source>
        <strain evidence="3">HUAS 14-6</strain>
    </source>
</reference>
<protein>
    <submittedName>
        <fullName evidence="3">Universal stress protein</fullName>
    </submittedName>
</protein>
<accession>A0ABY6EG63</accession>
<dbReference type="SUPFAM" id="SSF52402">
    <property type="entry name" value="Adenine nucleotide alpha hydrolases-like"/>
    <property type="match status" value="1"/>
</dbReference>
<dbReference type="EMBL" id="CP106795">
    <property type="protein sequence ID" value="UXY33705.1"/>
    <property type="molecule type" value="Genomic_DNA"/>
</dbReference>
<dbReference type="Pfam" id="PF00582">
    <property type="entry name" value="Usp"/>
    <property type="match status" value="1"/>
</dbReference>
<evidence type="ECO:0000259" key="2">
    <source>
        <dbReference type="Pfam" id="PF00582"/>
    </source>
</evidence>
<evidence type="ECO:0000256" key="1">
    <source>
        <dbReference type="SAM" id="MobiDB-lite"/>
    </source>
</evidence>
<keyword evidence="4" id="KW-1185">Reference proteome</keyword>
<sequence length="112" mass="11207">MDTETNKQARAAVAVHPARPVRQGVAARGQVLSGVGDHAAAGLALARHADDVHARTVAVGRSPRGTLAPFADGGFTTALTHSASCPVALVDPGASPRRLAAAGPAELRGDST</sequence>
<dbReference type="InterPro" id="IPR014729">
    <property type="entry name" value="Rossmann-like_a/b/a_fold"/>
</dbReference>
<organism evidence="3 4">
    <name type="scientific">Streptomyces albidocamelliae</name>
    <dbReference type="NCBI Taxonomy" id="2981135"/>
    <lineage>
        <taxon>Bacteria</taxon>
        <taxon>Bacillati</taxon>
        <taxon>Actinomycetota</taxon>
        <taxon>Actinomycetes</taxon>
        <taxon>Kitasatosporales</taxon>
        <taxon>Streptomycetaceae</taxon>
        <taxon>Streptomyces</taxon>
    </lineage>
</organism>
<gene>
    <name evidence="3" type="ORF">N8I86_02505</name>
</gene>
<feature type="region of interest" description="Disordered" evidence="1">
    <location>
        <begin position="93"/>
        <end position="112"/>
    </location>
</feature>
<dbReference type="RefSeq" id="WP_263276961.1">
    <property type="nucleotide sequence ID" value="NZ_CP106795.1"/>
</dbReference>
<evidence type="ECO:0000313" key="3">
    <source>
        <dbReference type="EMBL" id="UXY33705.1"/>
    </source>
</evidence>
<evidence type="ECO:0000313" key="4">
    <source>
        <dbReference type="Proteomes" id="UP001060733"/>
    </source>
</evidence>